<keyword evidence="1" id="KW-0812">Transmembrane</keyword>
<organism evidence="2">
    <name type="scientific">Timema shepardi</name>
    <name type="common">Walking stick</name>
    <dbReference type="NCBI Taxonomy" id="629360"/>
    <lineage>
        <taxon>Eukaryota</taxon>
        <taxon>Metazoa</taxon>
        <taxon>Ecdysozoa</taxon>
        <taxon>Arthropoda</taxon>
        <taxon>Hexapoda</taxon>
        <taxon>Insecta</taxon>
        <taxon>Pterygota</taxon>
        <taxon>Neoptera</taxon>
        <taxon>Polyneoptera</taxon>
        <taxon>Phasmatodea</taxon>
        <taxon>Timematodea</taxon>
        <taxon>Timematoidea</taxon>
        <taxon>Timematidae</taxon>
        <taxon>Timema</taxon>
    </lineage>
</organism>
<feature type="transmembrane region" description="Helical" evidence="1">
    <location>
        <begin position="171"/>
        <end position="194"/>
    </location>
</feature>
<keyword evidence="1" id="KW-1133">Transmembrane helix</keyword>
<name>A0A7R9G3Q6_TIMSH</name>
<dbReference type="EMBL" id="OC004450">
    <property type="protein sequence ID" value="CAD7264483.1"/>
    <property type="molecule type" value="Genomic_DNA"/>
</dbReference>
<evidence type="ECO:0000313" key="2">
    <source>
        <dbReference type="EMBL" id="CAD7264483.1"/>
    </source>
</evidence>
<protein>
    <submittedName>
        <fullName evidence="2">Uncharacterized protein</fullName>
    </submittedName>
</protein>
<accession>A0A7R9G3Q6</accession>
<evidence type="ECO:0000256" key="1">
    <source>
        <dbReference type="SAM" id="Phobius"/>
    </source>
</evidence>
<keyword evidence="1" id="KW-0472">Membrane</keyword>
<proteinExistence type="predicted"/>
<sequence>MTREGGEDRWHSRFSTESHLTPHALPCHTSAVTLALAGGGGKERKEVEKGYDDMRASERRGYSHSIVRCWWERLYSLKLHVFSREGFMEGGSYTLCARPPVQLPDDADHIPIKKSQNAPDCNENIPIYNYVSGPNTLTFQENTDVVIERILEVPSAQAIWYPWGLPFRSVFWYRVFAIFVHVIPGALLDIAFVIKGNPPMAILLEIHATFPSFHPQESLYNNRPAPSPTNTLLTPTQFPGKTRTGILRLYYNKNIICRSHNNIFIQYAPRYLAT</sequence>
<gene>
    <name evidence="2" type="ORF">TSIB3V08_LOCUS8533</name>
</gene>
<reference evidence="2" key="1">
    <citation type="submission" date="2020-11" db="EMBL/GenBank/DDBJ databases">
        <authorList>
            <person name="Tran Van P."/>
        </authorList>
    </citation>
    <scope>NUCLEOTIDE SEQUENCE</scope>
</reference>
<dbReference type="AlphaFoldDB" id="A0A7R9G3Q6"/>